<dbReference type="AlphaFoldDB" id="A0A1I4FBN2"/>
<dbReference type="Proteomes" id="UP000199152">
    <property type="component" value="Unassembled WGS sequence"/>
</dbReference>
<sequence>MRPDQQSPGDYGYDLVHEETGRTPAPPDPPDPPDRQAGSPRHPAAEPAGEEDLGYDEAHDF</sequence>
<accession>A0A1I4FBN2</accession>
<dbReference type="EMBL" id="FOSW01000007">
    <property type="protein sequence ID" value="SFL14196.1"/>
    <property type="molecule type" value="Genomic_DNA"/>
</dbReference>
<gene>
    <name evidence="2" type="ORF">SAMN04488085_10732</name>
</gene>
<proteinExistence type="predicted"/>
<protein>
    <submittedName>
        <fullName evidence="2">Uncharacterized protein</fullName>
    </submittedName>
</protein>
<name>A0A1I4FBN2_9ACTN</name>
<feature type="region of interest" description="Disordered" evidence="1">
    <location>
        <begin position="1"/>
        <end position="61"/>
    </location>
</feature>
<evidence type="ECO:0000256" key="1">
    <source>
        <dbReference type="SAM" id="MobiDB-lite"/>
    </source>
</evidence>
<dbReference type="RefSeq" id="WP_143087164.1">
    <property type="nucleotide sequence ID" value="NZ_FOSW01000007.1"/>
</dbReference>
<dbReference type="InParanoid" id="A0A1I4FBN2"/>
<reference evidence="2 3" key="1">
    <citation type="submission" date="2016-10" db="EMBL/GenBank/DDBJ databases">
        <authorList>
            <person name="de Groot N.N."/>
        </authorList>
    </citation>
    <scope>NUCLEOTIDE SEQUENCE [LARGE SCALE GENOMIC DNA]</scope>
    <source>
        <strain evidence="2 3">DSM 45317</strain>
    </source>
</reference>
<organism evidence="2 3">
    <name type="scientific">Geodermatophilus ruber</name>
    <dbReference type="NCBI Taxonomy" id="504800"/>
    <lineage>
        <taxon>Bacteria</taxon>
        <taxon>Bacillati</taxon>
        <taxon>Actinomycetota</taxon>
        <taxon>Actinomycetes</taxon>
        <taxon>Geodermatophilales</taxon>
        <taxon>Geodermatophilaceae</taxon>
        <taxon>Geodermatophilus</taxon>
    </lineage>
</organism>
<evidence type="ECO:0000313" key="3">
    <source>
        <dbReference type="Proteomes" id="UP000199152"/>
    </source>
</evidence>
<keyword evidence="3" id="KW-1185">Reference proteome</keyword>
<evidence type="ECO:0000313" key="2">
    <source>
        <dbReference type="EMBL" id="SFL14196.1"/>
    </source>
</evidence>